<dbReference type="Proteomes" id="UP000233325">
    <property type="component" value="Unassembled WGS sequence"/>
</dbReference>
<reference evidence="1 2" key="1">
    <citation type="journal article" date="2017" name="ISME J.">
        <title>Potential for microbial H2 and metal transformations associated with novel bacteria and archaea in deep terrestrial subsurface sediments.</title>
        <authorList>
            <person name="Hernsdorf A.W."/>
            <person name="Amano Y."/>
            <person name="Miyakawa K."/>
            <person name="Ise K."/>
            <person name="Suzuki Y."/>
            <person name="Anantharaman K."/>
            <person name="Probst A."/>
            <person name="Burstein D."/>
            <person name="Thomas B.C."/>
            <person name="Banfield J.F."/>
        </authorList>
    </citation>
    <scope>NUCLEOTIDE SEQUENCE [LARGE SCALE GENOMIC DNA]</scope>
    <source>
        <strain evidence="1">HGW-Falkowbacteria-2</strain>
    </source>
</reference>
<organism evidence="1 2">
    <name type="scientific">Candidatus Falkowbacteria bacterium HGW-Falkowbacteria-2</name>
    <dbReference type="NCBI Taxonomy" id="2013769"/>
    <lineage>
        <taxon>Bacteria</taxon>
        <taxon>Candidatus Falkowiibacteriota</taxon>
    </lineage>
</organism>
<evidence type="ECO:0008006" key="3">
    <source>
        <dbReference type="Google" id="ProtNLM"/>
    </source>
</evidence>
<accession>A0A2N2E1J3</accession>
<gene>
    <name evidence="1" type="ORF">CVU83_01530</name>
</gene>
<comment type="caution">
    <text evidence="1">The sequence shown here is derived from an EMBL/GenBank/DDBJ whole genome shotgun (WGS) entry which is preliminary data.</text>
</comment>
<evidence type="ECO:0000313" key="1">
    <source>
        <dbReference type="EMBL" id="PKM88567.1"/>
    </source>
</evidence>
<sequence>MKKSLKEKANILRRQGYSFREISLKLNISKSTASLWSRKEVLDKKAVQRIHQLGVEGRRRADISNKRRRENEWAEIASNCQVLRDNNYNNDDYKLFITLLYWAEGAKTGGDFNFINSDPLMIKVYLTLLRKAFNIDESKFSVCVHLHNYHNQEEIVDFWSKVTSICKKQFSVYNKPHTGHNKKKGYKGCLSIRYKDSKIRKEIFIIIKRFRKLGNNAGLV</sequence>
<proteinExistence type="predicted"/>
<dbReference type="EMBL" id="PHAH01000015">
    <property type="protein sequence ID" value="PKM88567.1"/>
    <property type="molecule type" value="Genomic_DNA"/>
</dbReference>
<dbReference type="AlphaFoldDB" id="A0A2N2E1J3"/>
<protein>
    <recommendedName>
        <fullName evidence="3">Resolvase HTH domain-containing protein</fullName>
    </recommendedName>
</protein>
<name>A0A2N2E1J3_9BACT</name>
<evidence type="ECO:0000313" key="2">
    <source>
        <dbReference type="Proteomes" id="UP000233325"/>
    </source>
</evidence>